<evidence type="ECO:0000256" key="10">
    <source>
        <dbReference type="ARBA" id="ARBA00023136"/>
    </source>
</evidence>
<evidence type="ECO:0000256" key="9">
    <source>
        <dbReference type="ARBA" id="ARBA00022884"/>
    </source>
</evidence>
<accession>A0A8J7Q9J4</accession>
<dbReference type="PANTHER" id="PTHR30001:SF1">
    <property type="entry name" value="RIBONUCLEASE E_G-LIKE PROTEIN, CHLOROPLASTIC"/>
    <property type="match status" value="1"/>
</dbReference>
<evidence type="ECO:0000313" key="13">
    <source>
        <dbReference type="Proteomes" id="UP000664417"/>
    </source>
</evidence>
<dbReference type="InterPro" id="IPR012340">
    <property type="entry name" value="NA-bd_OB-fold"/>
</dbReference>
<keyword evidence="5" id="KW-0479">Metal-binding</keyword>
<comment type="caution">
    <text evidence="12">The sequence shown here is derived from an EMBL/GenBank/DDBJ whole genome shotgun (WGS) entry which is preliminary data.</text>
</comment>
<evidence type="ECO:0000256" key="8">
    <source>
        <dbReference type="ARBA" id="ARBA00022842"/>
    </source>
</evidence>
<evidence type="ECO:0000256" key="3">
    <source>
        <dbReference type="ARBA" id="ARBA00022519"/>
    </source>
</evidence>
<dbReference type="Pfam" id="PF10150">
    <property type="entry name" value="RNase_E_G"/>
    <property type="match status" value="1"/>
</dbReference>
<evidence type="ECO:0000256" key="1">
    <source>
        <dbReference type="ARBA" id="ARBA00001946"/>
    </source>
</evidence>
<dbReference type="GO" id="GO:0004540">
    <property type="term" value="F:RNA nuclease activity"/>
    <property type="evidence" value="ECO:0007669"/>
    <property type="project" value="InterPro"/>
</dbReference>
<keyword evidence="2" id="KW-1003">Cell membrane</keyword>
<dbReference type="Proteomes" id="UP000664417">
    <property type="component" value="Unassembled WGS sequence"/>
</dbReference>
<dbReference type="Gene3D" id="2.40.50.140">
    <property type="entry name" value="Nucleic acid-binding proteins"/>
    <property type="match status" value="1"/>
</dbReference>
<protein>
    <submittedName>
        <fullName evidence="12">Ribonuclease E/G</fullName>
    </submittedName>
</protein>
<dbReference type="EMBL" id="JAFREP010000022">
    <property type="protein sequence ID" value="MBO1321151.1"/>
    <property type="molecule type" value="Genomic_DNA"/>
</dbReference>
<keyword evidence="8" id="KW-0460">Magnesium</keyword>
<dbReference type="PANTHER" id="PTHR30001">
    <property type="entry name" value="RIBONUCLEASE"/>
    <property type="match status" value="1"/>
</dbReference>
<feature type="domain" description="S1 motif" evidence="11">
    <location>
        <begin position="36"/>
        <end position="111"/>
    </location>
</feature>
<dbReference type="InterPro" id="IPR019307">
    <property type="entry name" value="RNA-bd_AU-1/RNase_E/G"/>
</dbReference>
<dbReference type="GO" id="GO:0046872">
    <property type="term" value="F:metal ion binding"/>
    <property type="evidence" value="ECO:0007669"/>
    <property type="project" value="UniProtKB-KW"/>
</dbReference>
<keyword evidence="9" id="KW-0694">RNA-binding</keyword>
<dbReference type="InterPro" id="IPR003029">
    <property type="entry name" value="S1_domain"/>
</dbReference>
<dbReference type="GO" id="GO:0016787">
    <property type="term" value="F:hydrolase activity"/>
    <property type="evidence" value="ECO:0007669"/>
    <property type="project" value="UniProtKB-KW"/>
</dbReference>
<proteinExistence type="predicted"/>
<dbReference type="Gene3D" id="3.40.1260.20">
    <property type="entry name" value="Ribonuclease E, catalytic domain"/>
    <property type="match status" value="1"/>
</dbReference>
<dbReference type="RefSeq" id="WP_207861126.1">
    <property type="nucleotide sequence ID" value="NZ_JAFREP010000022.1"/>
</dbReference>
<dbReference type="InterPro" id="IPR004659">
    <property type="entry name" value="RNase_E/G"/>
</dbReference>
<dbReference type="AlphaFoldDB" id="A0A8J7Q9J4"/>
<dbReference type="GO" id="GO:0005737">
    <property type="term" value="C:cytoplasm"/>
    <property type="evidence" value="ECO:0007669"/>
    <property type="project" value="TreeGrafter"/>
</dbReference>
<keyword evidence="13" id="KW-1185">Reference proteome</keyword>
<evidence type="ECO:0000259" key="11">
    <source>
        <dbReference type="SMART" id="SM00316"/>
    </source>
</evidence>
<evidence type="ECO:0000256" key="7">
    <source>
        <dbReference type="ARBA" id="ARBA00022801"/>
    </source>
</evidence>
<evidence type="ECO:0000256" key="6">
    <source>
        <dbReference type="ARBA" id="ARBA00022759"/>
    </source>
</evidence>
<name>A0A8J7Q9J4_9BACT</name>
<dbReference type="GO" id="GO:0006364">
    <property type="term" value="P:rRNA processing"/>
    <property type="evidence" value="ECO:0007669"/>
    <property type="project" value="TreeGrafter"/>
</dbReference>
<dbReference type="SMART" id="SM00316">
    <property type="entry name" value="S1"/>
    <property type="match status" value="1"/>
</dbReference>
<keyword evidence="3" id="KW-0997">Cell inner membrane</keyword>
<keyword evidence="6" id="KW-0255">Endonuclease</keyword>
<reference evidence="12" key="1">
    <citation type="submission" date="2021-03" db="EMBL/GenBank/DDBJ databases">
        <authorList>
            <person name="Wang G."/>
        </authorList>
    </citation>
    <scope>NUCLEOTIDE SEQUENCE</scope>
    <source>
        <strain evidence="12">KCTC 12899</strain>
    </source>
</reference>
<comment type="cofactor">
    <cofactor evidence="1">
        <name>Mg(2+)</name>
        <dbReference type="ChEBI" id="CHEBI:18420"/>
    </cofactor>
</comment>
<dbReference type="SUPFAM" id="SSF50249">
    <property type="entry name" value="Nucleic acid-binding proteins"/>
    <property type="match status" value="1"/>
</dbReference>
<organism evidence="12 13">
    <name type="scientific">Acanthopleuribacter pedis</name>
    <dbReference type="NCBI Taxonomy" id="442870"/>
    <lineage>
        <taxon>Bacteria</taxon>
        <taxon>Pseudomonadati</taxon>
        <taxon>Acidobacteriota</taxon>
        <taxon>Holophagae</taxon>
        <taxon>Acanthopleuribacterales</taxon>
        <taxon>Acanthopleuribacteraceae</taxon>
        <taxon>Acanthopleuribacter</taxon>
    </lineage>
</organism>
<evidence type="ECO:0000256" key="2">
    <source>
        <dbReference type="ARBA" id="ARBA00022475"/>
    </source>
</evidence>
<dbReference type="GO" id="GO:0004519">
    <property type="term" value="F:endonuclease activity"/>
    <property type="evidence" value="ECO:0007669"/>
    <property type="project" value="UniProtKB-KW"/>
</dbReference>
<keyword evidence="4" id="KW-0540">Nuclease</keyword>
<evidence type="ECO:0000256" key="5">
    <source>
        <dbReference type="ARBA" id="ARBA00022723"/>
    </source>
</evidence>
<keyword evidence="10" id="KW-0472">Membrane</keyword>
<sequence length="474" mass="52826">MRSLLVNVLPAATRVAVTEAGRLVAYRLLDPNAVWRLGQVYVGRVTQVLPSIDACFVDVGREDPVFVNRRQIPDAGQRQATLKDLVKQGQIMRLQITKLPVDDKSPRGSGILKLGGFYLGLEEGAGKVRFSGHFEGDRGALKKLLGEAPFSSYGWRVRSAASHADPAGLRHEAEVLQKRAEALLRMPLEGANRLLEDTFFLDDLLFAEAPHQLHAVHCDDDHFMADARAAYKVLAPWLSPRLQRHHGPLPLFDTYKITSALERMLANHVWLKSGGSLLFHQSEAMVTIDVNTGKQRKGKKGQSAHLTTNLEAVTEAFEQIRLRNLAGLIAIDFLNHDRPDERRTLQQAVRDAAKADRADLDLEPINRFGVLVMTRQRRGDDFERRHKQTCPQCGGSGRIPTAEVVALRLQQELMRDGAGYAGETLVIEAGGLLFPYLTRHARLLFANLADAHGFQFVLQKSPKRHSMGYQINLS</sequence>
<dbReference type="GO" id="GO:0003723">
    <property type="term" value="F:RNA binding"/>
    <property type="evidence" value="ECO:0007669"/>
    <property type="project" value="UniProtKB-KW"/>
</dbReference>
<gene>
    <name evidence="12" type="ORF">J3U88_21910</name>
</gene>
<keyword evidence="7" id="KW-0378">Hydrolase</keyword>
<evidence type="ECO:0000256" key="4">
    <source>
        <dbReference type="ARBA" id="ARBA00022722"/>
    </source>
</evidence>
<evidence type="ECO:0000313" key="12">
    <source>
        <dbReference type="EMBL" id="MBO1321151.1"/>
    </source>
</evidence>